<evidence type="ECO:0000313" key="2">
    <source>
        <dbReference type="Proteomes" id="UP001528411"/>
    </source>
</evidence>
<dbReference type="RefSeq" id="WP_272182461.1">
    <property type="nucleotide sequence ID" value="NZ_JAQOMS010000002.1"/>
</dbReference>
<reference evidence="1 2" key="1">
    <citation type="submission" date="2023-01" db="EMBL/GenBank/DDBJ databases">
        <title>Psychrosphaera sp. nov., isolated from marine algae.</title>
        <authorList>
            <person name="Bayburt H."/>
            <person name="Choi B.J."/>
            <person name="Kim J.M."/>
            <person name="Choi D.G."/>
            <person name="Jeon C.O."/>
        </authorList>
    </citation>
    <scope>NUCLEOTIDE SEQUENCE [LARGE SCALE GENOMIC DNA]</scope>
    <source>
        <strain evidence="1 2">G1-22</strain>
    </source>
</reference>
<gene>
    <name evidence="1" type="ORF">PN838_25740</name>
</gene>
<keyword evidence="2" id="KW-1185">Reference proteome</keyword>
<evidence type="ECO:0000313" key="1">
    <source>
        <dbReference type="EMBL" id="MDC2891499.1"/>
    </source>
</evidence>
<dbReference type="Proteomes" id="UP001528411">
    <property type="component" value="Unassembled WGS sequence"/>
</dbReference>
<proteinExistence type="predicted"/>
<accession>A0ABT5FJW7</accession>
<comment type="caution">
    <text evidence="1">The sequence shown here is derived from an EMBL/GenBank/DDBJ whole genome shotgun (WGS) entry which is preliminary data.</text>
</comment>
<name>A0ABT5FJW7_9GAMM</name>
<dbReference type="EMBL" id="JAQOMS010000002">
    <property type="protein sequence ID" value="MDC2891499.1"/>
    <property type="molecule type" value="Genomic_DNA"/>
</dbReference>
<sequence length="129" mass="14255">MEADKISQQLGWEKYLDDQASKQVVLASLASNEYIHIATHGLSENAESNILESSFDNPANFLIKNKSFLNGSSIALAGSSGNRNDIHHLSVQDLLTADKVNAQFAFYQSVKVHMVKFILAKCHLALLEH</sequence>
<protein>
    <recommendedName>
        <fullName evidence="3">CHAT domain-containing protein</fullName>
    </recommendedName>
</protein>
<evidence type="ECO:0008006" key="3">
    <source>
        <dbReference type="Google" id="ProtNLM"/>
    </source>
</evidence>
<organism evidence="1 2">
    <name type="scientific">Psychrosphaera algicola</name>
    <dbReference type="NCBI Taxonomy" id="3023714"/>
    <lineage>
        <taxon>Bacteria</taxon>
        <taxon>Pseudomonadati</taxon>
        <taxon>Pseudomonadota</taxon>
        <taxon>Gammaproteobacteria</taxon>
        <taxon>Alteromonadales</taxon>
        <taxon>Pseudoalteromonadaceae</taxon>
        <taxon>Psychrosphaera</taxon>
    </lineage>
</organism>